<dbReference type="InterPro" id="IPR058647">
    <property type="entry name" value="BSH_CzcB-like"/>
</dbReference>
<dbReference type="AlphaFoldDB" id="A0A243WBE1"/>
<sequence length="406" mass="44404">MDNSADYNAPRSKRRFWITILLVLLVFGGLLLVGLLPRLRHDKELKADARTEASAAPIVTVQAANPSPDTTQVQLPADTRSNRETFVFAQANGFVKTWRTDIGTRVRRGQLMAVISTPELDQQIAEARANLGLAQTSYNRLQSVELPGAISKQELDVSQAQYAAQRAGVQRLIAQQGFRQVVAPFSGIVTQRNVEVGSLVSPNTAEGAQLFKIEQTDTIRAFVEVPQNFVPSIKVGMHTDVLVPEYPDRKFEGIVSRTAGALNTSTRTMRTEVKIPNRDQKLLPGMFAQVRFKLIRTAPSVIISANSLVPGGTNPQVVVIQDKKVHYQPIVPGRDFGAQLEVTKGLQGHELLVINPAETLEEGQIVQTKVAEAPKKPEGPAKPTAPERPYDPDRPRVSSPVADAGH</sequence>
<feature type="domain" description="CusB-like beta-barrel" evidence="4">
    <location>
        <begin position="223"/>
        <end position="293"/>
    </location>
</feature>
<dbReference type="Pfam" id="PF25973">
    <property type="entry name" value="BSH_CzcB"/>
    <property type="match status" value="1"/>
</dbReference>
<keyword evidence="3" id="KW-0812">Transmembrane</keyword>
<dbReference type="EMBL" id="MTSE01000008">
    <property type="protein sequence ID" value="OUJ72913.1"/>
    <property type="molecule type" value="Genomic_DNA"/>
</dbReference>
<dbReference type="OrthoDB" id="9806939at2"/>
<dbReference type="Pfam" id="PF25954">
    <property type="entry name" value="Beta-barrel_RND_2"/>
    <property type="match status" value="1"/>
</dbReference>
<organism evidence="6 7">
    <name type="scientific">Hymenobacter crusticola</name>
    <dbReference type="NCBI Taxonomy" id="1770526"/>
    <lineage>
        <taxon>Bacteria</taxon>
        <taxon>Pseudomonadati</taxon>
        <taxon>Bacteroidota</taxon>
        <taxon>Cytophagia</taxon>
        <taxon>Cytophagales</taxon>
        <taxon>Hymenobacteraceae</taxon>
        <taxon>Hymenobacter</taxon>
    </lineage>
</organism>
<proteinExistence type="inferred from homology"/>
<evidence type="ECO:0000313" key="7">
    <source>
        <dbReference type="Proteomes" id="UP000194873"/>
    </source>
</evidence>
<dbReference type="InterPro" id="IPR058792">
    <property type="entry name" value="Beta-barrel_RND_2"/>
</dbReference>
<dbReference type="SUPFAM" id="SSF111369">
    <property type="entry name" value="HlyD-like secretion proteins"/>
    <property type="match status" value="1"/>
</dbReference>
<dbReference type="Gene3D" id="2.40.50.100">
    <property type="match status" value="1"/>
</dbReference>
<dbReference type="NCBIfam" id="TIGR01730">
    <property type="entry name" value="RND_mfp"/>
    <property type="match status" value="1"/>
</dbReference>
<dbReference type="RefSeq" id="WP_086595206.1">
    <property type="nucleotide sequence ID" value="NZ_MTSE01000008.1"/>
</dbReference>
<reference evidence="6 7" key="1">
    <citation type="submission" date="2017-01" db="EMBL/GenBank/DDBJ databases">
        <title>A new Hymenobacter.</title>
        <authorList>
            <person name="Liang Y."/>
            <person name="Feng F."/>
        </authorList>
    </citation>
    <scope>NUCLEOTIDE SEQUENCE [LARGE SCALE GENOMIC DNA]</scope>
    <source>
        <strain evidence="6">MIMBbqt21</strain>
    </source>
</reference>
<evidence type="ECO:0000256" key="3">
    <source>
        <dbReference type="SAM" id="Phobius"/>
    </source>
</evidence>
<evidence type="ECO:0000256" key="2">
    <source>
        <dbReference type="SAM" id="MobiDB-lite"/>
    </source>
</evidence>
<name>A0A243WBE1_9BACT</name>
<comment type="caution">
    <text evidence="6">The sequence shown here is derived from an EMBL/GenBank/DDBJ whole genome shotgun (WGS) entry which is preliminary data.</text>
</comment>
<dbReference type="GO" id="GO:1990281">
    <property type="term" value="C:efflux pump complex"/>
    <property type="evidence" value="ECO:0007669"/>
    <property type="project" value="TreeGrafter"/>
</dbReference>
<dbReference type="InterPro" id="IPR006143">
    <property type="entry name" value="RND_pump_MFP"/>
</dbReference>
<dbReference type="GO" id="GO:0015562">
    <property type="term" value="F:efflux transmembrane transporter activity"/>
    <property type="evidence" value="ECO:0007669"/>
    <property type="project" value="TreeGrafter"/>
</dbReference>
<evidence type="ECO:0000313" key="6">
    <source>
        <dbReference type="EMBL" id="OUJ72913.1"/>
    </source>
</evidence>
<dbReference type="FunFam" id="2.40.30.170:FF:000010">
    <property type="entry name" value="Efflux RND transporter periplasmic adaptor subunit"/>
    <property type="match status" value="1"/>
</dbReference>
<evidence type="ECO:0000259" key="4">
    <source>
        <dbReference type="Pfam" id="PF25954"/>
    </source>
</evidence>
<dbReference type="PANTHER" id="PTHR30469:SF37">
    <property type="entry name" value="RAGD PROTEIN"/>
    <property type="match status" value="1"/>
</dbReference>
<gene>
    <name evidence="6" type="ORF">BXP70_16570</name>
</gene>
<evidence type="ECO:0000256" key="1">
    <source>
        <dbReference type="ARBA" id="ARBA00009477"/>
    </source>
</evidence>
<evidence type="ECO:0000259" key="5">
    <source>
        <dbReference type="Pfam" id="PF25973"/>
    </source>
</evidence>
<dbReference type="Gene3D" id="1.10.287.470">
    <property type="entry name" value="Helix hairpin bin"/>
    <property type="match status" value="1"/>
</dbReference>
<dbReference type="Gene3D" id="2.40.420.20">
    <property type="match status" value="1"/>
</dbReference>
<keyword evidence="3" id="KW-0472">Membrane</keyword>
<keyword evidence="7" id="KW-1185">Reference proteome</keyword>
<feature type="domain" description="CzcB-like barrel-sandwich hybrid" evidence="5">
    <location>
        <begin position="85"/>
        <end position="204"/>
    </location>
</feature>
<feature type="transmembrane region" description="Helical" evidence="3">
    <location>
        <begin position="16"/>
        <end position="36"/>
    </location>
</feature>
<dbReference type="PANTHER" id="PTHR30469">
    <property type="entry name" value="MULTIDRUG RESISTANCE PROTEIN MDTA"/>
    <property type="match status" value="1"/>
</dbReference>
<accession>A0A243WBE1</accession>
<keyword evidence="3" id="KW-1133">Transmembrane helix</keyword>
<protein>
    <submittedName>
        <fullName evidence="6">Uncharacterized protein</fullName>
    </submittedName>
</protein>
<dbReference type="Proteomes" id="UP000194873">
    <property type="component" value="Unassembled WGS sequence"/>
</dbReference>
<comment type="similarity">
    <text evidence="1">Belongs to the membrane fusion protein (MFP) (TC 8.A.1) family.</text>
</comment>
<dbReference type="Gene3D" id="2.40.30.170">
    <property type="match status" value="1"/>
</dbReference>
<feature type="region of interest" description="Disordered" evidence="2">
    <location>
        <begin position="367"/>
        <end position="406"/>
    </location>
</feature>